<dbReference type="Gene3D" id="3.30.70.890">
    <property type="entry name" value="GHMP kinase, C-terminal domain"/>
    <property type="match status" value="1"/>
</dbReference>
<evidence type="ECO:0000256" key="7">
    <source>
        <dbReference type="ARBA" id="ARBA00023239"/>
    </source>
</evidence>
<dbReference type="InterPro" id="IPR014721">
    <property type="entry name" value="Ribsml_uS5_D2-typ_fold_subgr"/>
</dbReference>
<proteinExistence type="inferred from homology"/>
<evidence type="ECO:0000256" key="1">
    <source>
        <dbReference type="ARBA" id="ARBA00008831"/>
    </source>
</evidence>
<dbReference type="GO" id="GO:0019287">
    <property type="term" value="P:isopentenyl diphosphate biosynthetic process, mevalonate pathway"/>
    <property type="evidence" value="ECO:0007669"/>
    <property type="project" value="InterPro"/>
</dbReference>
<evidence type="ECO:0000256" key="4">
    <source>
        <dbReference type="ARBA" id="ARBA00022741"/>
    </source>
</evidence>
<evidence type="ECO:0000256" key="6">
    <source>
        <dbReference type="ARBA" id="ARBA00023098"/>
    </source>
</evidence>
<dbReference type="NCBIfam" id="TIGR01240">
    <property type="entry name" value="mevDPdecarb"/>
    <property type="match status" value="1"/>
</dbReference>
<organism evidence="10 11">
    <name type="scientific">Plantibacter flavus</name>
    <dbReference type="NCBI Taxonomy" id="150123"/>
    <lineage>
        <taxon>Bacteria</taxon>
        <taxon>Bacillati</taxon>
        <taxon>Actinomycetota</taxon>
        <taxon>Actinomycetes</taxon>
        <taxon>Micrococcales</taxon>
        <taxon>Microbacteriaceae</taxon>
        <taxon>Plantibacter</taxon>
    </lineage>
</organism>
<dbReference type="Gene3D" id="3.30.230.10">
    <property type="match status" value="1"/>
</dbReference>
<dbReference type="SUPFAM" id="SSF54211">
    <property type="entry name" value="Ribosomal protein S5 domain 2-like"/>
    <property type="match status" value="1"/>
</dbReference>
<dbReference type="InterPro" id="IPR020568">
    <property type="entry name" value="Ribosomal_Su5_D2-typ_SF"/>
</dbReference>
<reference evidence="10 11" key="1">
    <citation type="submission" date="2018-11" db="EMBL/GenBank/DDBJ databases">
        <title>Sequencing the genomes of 1000 actinobacteria strains.</title>
        <authorList>
            <person name="Klenk H.-P."/>
        </authorList>
    </citation>
    <scope>NUCLEOTIDE SEQUENCE [LARGE SCALE GENOMIC DNA]</scope>
    <source>
        <strain evidence="10 11">DSM 14012</strain>
    </source>
</reference>
<dbReference type="InterPro" id="IPR029765">
    <property type="entry name" value="Mev_diP_decarb"/>
</dbReference>
<comment type="similarity">
    <text evidence="1">Belongs to the diphosphomevalonate decarboxylase family.</text>
</comment>
<evidence type="ECO:0000313" key="11">
    <source>
        <dbReference type="Proteomes" id="UP000266915"/>
    </source>
</evidence>
<dbReference type="InterPro" id="IPR053859">
    <property type="entry name" value="MVD-like_N"/>
</dbReference>
<keyword evidence="5" id="KW-0067">ATP-binding</keyword>
<keyword evidence="4" id="KW-0547">Nucleotide-binding</keyword>
<name>A0A3N2C4N8_9MICO</name>
<dbReference type="InterPro" id="IPR041431">
    <property type="entry name" value="Mvd1_C"/>
</dbReference>
<dbReference type="Pfam" id="PF22700">
    <property type="entry name" value="MVD-like_N"/>
    <property type="match status" value="1"/>
</dbReference>
<evidence type="ECO:0000256" key="5">
    <source>
        <dbReference type="ARBA" id="ARBA00022840"/>
    </source>
</evidence>
<dbReference type="Proteomes" id="UP000266915">
    <property type="component" value="Unassembled WGS sequence"/>
</dbReference>
<evidence type="ECO:0000259" key="8">
    <source>
        <dbReference type="Pfam" id="PF18376"/>
    </source>
</evidence>
<dbReference type="GO" id="GO:0005829">
    <property type="term" value="C:cytosol"/>
    <property type="evidence" value="ECO:0007669"/>
    <property type="project" value="InterPro"/>
</dbReference>
<dbReference type="InterPro" id="IPR005935">
    <property type="entry name" value="Mev_decarb"/>
</dbReference>
<sequence>MTLTPQQLATTASEEGSATALANPNIALVKYWGKRDEALILPWTGSLSLTLDAAPTTTTVRLTDTPDDVVLLGGRPLEGTARSRVTRFIDLVRALADRDERVSVDSHNEIPTGAGLASSASGFAALALAASTAFGLDLDRRALSRLARRGSGSASRSIFDGIAVWHAGHDDESSFAEAVPAPGLELGMVLTVLDARAKSVSSRDGMRRTVDTSPYYPAWVERTPVELEEMLAAITRADFTAVGTIAERNAMRMHATMLGAEPPVRYWGPASVELLDLVANLRGDGLECYATMDAGPNVKILCRADAVDELAARILEAQPHIGVIPARAGRGARLITSEPGGSAGEQTTEGAR</sequence>
<evidence type="ECO:0000313" key="10">
    <source>
        <dbReference type="EMBL" id="ROR82463.1"/>
    </source>
</evidence>
<keyword evidence="3" id="KW-0444">Lipid biosynthesis</keyword>
<keyword evidence="6" id="KW-0443">Lipid metabolism</keyword>
<dbReference type="EMBL" id="RKHL01000001">
    <property type="protein sequence ID" value="ROR82463.1"/>
    <property type="molecule type" value="Genomic_DNA"/>
</dbReference>
<dbReference type="SUPFAM" id="SSF55060">
    <property type="entry name" value="GHMP Kinase, C-terminal domain"/>
    <property type="match status" value="1"/>
</dbReference>
<gene>
    <name evidence="10" type="ORF">EDD42_2554</name>
</gene>
<dbReference type="RefSeq" id="WP_234994145.1">
    <property type="nucleotide sequence ID" value="NZ_FXAP01000005.1"/>
</dbReference>
<dbReference type="InterPro" id="IPR036554">
    <property type="entry name" value="GHMP_kinase_C_sf"/>
</dbReference>
<dbReference type="PIRSF" id="PIRSF015950">
    <property type="entry name" value="Mev_P_decrbx"/>
    <property type="match status" value="1"/>
</dbReference>
<evidence type="ECO:0000256" key="3">
    <source>
        <dbReference type="ARBA" id="ARBA00022516"/>
    </source>
</evidence>
<accession>A0A3N2C4N8</accession>
<protein>
    <recommendedName>
        <fullName evidence="2">diphosphomevalonate decarboxylase</fullName>
        <ecNumber evidence="2">4.1.1.33</ecNumber>
    </recommendedName>
</protein>
<keyword evidence="7" id="KW-0456">Lyase</keyword>
<evidence type="ECO:0000256" key="2">
    <source>
        <dbReference type="ARBA" id="ARBA00012296"/>
    </source>
</evidence>
<dbReference type="FunFam" id="3.30.230.10:FF:000072">
    <property type="entry name" value="Diphosphomevalonate decarboxylase"/>
    <property type="match status" value="1"/>
</dbReference>
<dbReference type="AlphaFoldDB" id="A0A3N2C4N8"/>
<feature type="domain" description="Diphosphomevalonate decarboxylase-like N-terminal" evidence="9">
    <location>
        <begin position="22"/>
        <end position="176"/>
    </location>
</feature>
<dbReference type="EC" id="4.1.1.33" evidence="2"/>
<dbReference type="GO" id="GO:0004163">
    <property type="term" value="F:diphosphomevalonate decarboxylase activity"/>
    <property type="evidence" value="ECO:0007669"/>
    <property type="project" value="UniProtKB-EC"/>
</dbReference>
<evidence type="ECO:0000259" key="9">
    <source>
        <dbReference type="Pfam" id="PF22700"/>
    </source>
</evidence>
<dbReference type="PANTHER" id="PTHR10977:SF3">
    <property type="entry name" value="DIPHOSPHOMEVALONATE DECARBOXYLASE"/>
    <property type="match status" value="1"/>
</dbReference>
<dbReference type="PANTHER" id="PTHR10977">
    <property type="entry name" value="DIPHOSPHOMEVALONATE DECARBOXYLASE"/>
    <property type="match status" value="1"/>
</dbReference>
<dbReference type="GO" id="GO:0005524">
    <property type="term" value="F:ATP binding"/>
    <property type="evidence" value="ECO:0007669"/>
    <property type="project" value="UniProtKB-KW"/>
</dbReference>
<dbReference type="Pfam" id="PF18376">
    <property type="entry name" value="MDD_C"/>
    <property type="match status" value="1"/>
</dbReference>
<keyword evidence="11" id="KW-1185">Reference proteome</keyword>
<feature type="domain" description="Mvd1 C-terminal" evidence="8">
    <location>
        <begin position="189"/>
        <end position="317"/>
    </location>
</feature>
<comment type="caution">
    <text evidence="10">The sequence shown here is derived from an EMBL/GenBank/DDBJ whole genome shotgun (WGS) entry which is preliminary data.</text>
</comment>